<dbReference type="EMBL" id="SUMF01000004">
    <property type="protein sequence ID" value="TJZ75506.1"/>
    <property type="molecule type" value="Genomic_DNA"/>
</dbReference>
<dbReference type="OrthoDB" id="9815002at2"/>
<evidence type="ECO:0000256" key="1">
    <source>
        <dbReference type="ARBA" id="ARBA00004339"/>
    </source>
</evidence>
<organism evidence="6 7">
    <name type="scientific">Chitiniphilus eburneus</name>
    <dbReference type="NCBI Taxonomy" id="2571148"/>
    <lineage>
        <taxon>Bacteria</taxon>
        <taxon>Pseudomonadati</taxon>
        <taxon>Pseudomonadota</taxon>
        <taxon>Betaproteobacteria</taxon>
        <taxon>Neisseriales</taxon>
        <taxon>Chitinibacteraceae</taxon>
        <taxon>Chitiniphilus</taxon>
    </lineage>
</organism>
<comment type="similarity">
    <text evidence="2">Belongs to the transglycosylase Slt family.</text>
</comment>
<reference evidence="6 7" key="1">
    <citation type="submission" date="2019-04" db="EMBL/GenBank/DDBJ databases">
        <title>Chitiniphilus eburnea sp. nov., a novel chitinolytic bacterium isolated from aquaculture sludge.</title>
        <authorList>
            <person name="Sheng M."/>
        </authorList>
    </citation>
    <scope>NUCLEOTIDE SEQUENCE [LARGE SCALE GENOMIC DNA]</scope>
    <source>
        <strain evidence="6 7">HX-2-15</strain>
    </source>
</reference>
<evidence type="ECO:0000256" key="2">
    <source>
        <dbReference type="ARBA" id="ARBA00007734"/>
    </source>
</evidence>
<dbReference type="AlphaFoldDB" id="A0A4U0Q380"/>
<dbReference type="Proteomes" id="UP000310016">
    <property type="component" value="Unassembled WGS sequence"/>
</dbReference>
<dbReference type="PROSITE" id="PS00922">
    <property type="entry name" value="TRANSGLYCOSYLASE"/>
    <property type="match status" value="1"/>
</dbReference>
<dbReference type="InterPro" id="IPR000189">
    <property type="entry name" value="Transglyc_AS"/>
</dbReference>
<dbReference type="InterPro" id="IPR008258">
    <property type="entry name" value="Transglycosylase_SLT_dom_1"/>
</dbReference>
<evidence type="ECO:0000256" key="4">
    <source>
        <dbReference type="ARBA" id="ARBA00023237"/>
    </source>
</evidence>
<dbReference type="Pfam" id="PF00497">
    <property type="entry name" value="SBP_bac_3"/>
    <property type="match status" value="1"/>
</dbReference>
<dbReference type="InterPro" id="IPR023346">
    <property type="entry name" value="Lysozyme-like_dom_sf"/>
</dbReference>
<evidence type="ECO:0000313" key="6">
    <source>
        <dbReference type="EMBL" id="TJZ75506.1"/>
    </source>
</evidence>
<dbReference type="SUPFAM" id="SSF53955">
    <property type="entry name" value="Lysozyme-like"/>
    <property type="match status" value="1"/>
</dbReference>
<dbReference type="RefSeq" id="WP_136772419.1">
    <property type="nucleotide sequence ID" value="NZ_CP156074.1"/>
</dbReference>
<evidence type="ECO:0000313" key="7">
    <source>
        <dbReference type="Proteomes" id="UP000310016"/>
    </source>
</evidence>
<accession>A0A4U0Q380</accession>
<dbReference type="PANTHER" id="PTHR35936">
    <property type="entry name" value="MEMBRANE-BOUND LYTIC MUREIN TRANSGLYCOSYLASE F"/>
    <property type="match status" value="1"/>
</dbReference>
<dbReference type="GO" id="GO:0009279">
    <property type="term" value="C:cell outer membrane"/>
    <property type="evidence" value="ECO:0007669"/>
    <property type="project" value="UniProtKB-SubCell"/>
</dbReference>
<dbReference type="InterPro" id="IPR001638">
    <property type="entry name" value="Solute-binding_3/MltF_N"/>
</dbReference>
<dbReference type="CDD" id="cd01009">
    <property type="entry name" value="PBP2_YfhD_N"/>
    <property type="match status" value="1"/>
</dbReference>
<keyword evidence="3" id="KW-0732">Signal</keyword>
<evidence type="ECO:0000256" key="3">
    <source>
        <dbReference type="ARBA" id="ARBA00022729"/>
    </source>
</evidence>
<dbReference type="PROSITE" id="PS51257">
    <property type="entry name" value="PROKAR_LIPOPROTEIN"/>
    <property type="match status" value="1"/>
</dbReference>
<dbReference type="Pfam" id="PF01464">
    <property type="entry name" value="SLT"/>
    <property type="match status" value="1"/>
</dbReference>
<dbReference type="NCBIfam" id="NF008112">
    <property type="entry name" value="PRK10859.1"/>
    <property type="match status" value="1"/>
</dbReference>
<dbReference type="SMART" id="SM00062">
    <property type="entry name" value="PBPb"/>
    <property type="match status" value="1"/>
</dbReference>
<keyword evidence="6" id="KW-0456">Lyase</keyword>
<dbReference type="GO" id="GO:0008933">
    <property type="term" value="F:peptidoglycan lytic transglycosylase activity"/>
    <property type="evidence" value="ECO:0007669"/>
    <property type="project" value="InterPro"/>
</dbReference>
<keyword evidence="4" id="KW-0472">Membrane</keyword>
<comment type="subcellular location">
    <subcellularLocation>
        <location evidence="1">Cell outer membrane</location>
        <topology evidence="1">Peripheral membrane protein</topology>
    </subcellularLocation>
</comment>
<evidence type="ECO:0000259" key="5">
    <source>
        <dbReference type="SMART" id="SM00062"/>
    </source>
</evidence>
<keyword evidence="7" id="KW-1185">Reference proteome</keyword>
<dbReference type="SUPFAM" id="SSF53850">
    <property type="entry name" value="Periplasmic binding protein-like II"/>
    <property type="match status" value="1"/>
</dbReference>
<name>A0A4U0Q380_9NEIS</name>
<gene>
    <name evidence="6" type="primary">mltF</name>
    <name evidence="6" type="ORF">FAZ21_06215</name>
</gene>
<dbReference type="PANTHER" id="PTHR35936:SF32">
    <property type="entry name" value="MEMBRANE-BOUND LYTIC MUREIN TRANSGLYCOSYLASE F"/>
    <property type="match status" value="1"/>
</dbReference>
<feature type="domain" description="Solute-binding protein family 3/N-terminal" evidence="5">
    <location>
        <begin position="35"/>
        <end position="257"/>
    </location>
</feature>
<comment type="caution">
    <text evidence="6">The sequence shown here is derived from an EMBL/GenBank/DDBJ whole genome shotgun (WGS) entry which is preliminary data.</text>
</comment>
<dbReference type="EC" id="4.2.2.-" evidence="6"/>
<protein>
    <submittedName>
        <fullName evidence="6">Membrane-bound lytic murein transglycosylase MltF</fullName>
        <ecNumber evidence="6">4.2.2.-</ecNumber>
    </submittedName>
</protein>
<dbReference type="GO" id="GO:0000270">
    <property type="term" value="P:peptidoglycan metabolic process"/>
    <property type="evidence" value="ECO:0007669"/>
    <property type="project" value="InterPro"/>
</dbReference>
<sequence>MKHWLMALFATALVGCSDMPNQQTNRIQPWNESKELVVLVQNSPTTLYVDADGKYAGLEYDLVKRFADANGLKVRFIVESNYHRLLERLERHEAHLAVGIHRDDEHPSLAFGPAYQQVQPVLVHSSRISAAKALDLLQAGSGTVKTLPQYLMAMNRYRMEHPAFTWRMVEGEDAEGLIEGVAAGEYDFAVLDSNLADVAQNYFPNVTVSSPFESEQALAWAMPKEDTVLLGQLSGYFNQLAQDGSIKRLIDRYYGHLDRVDPVDALAFLGKRETTLPRYRDWFREAEQKTGIDWRLIAALSYQESHWDPAAVSAYGVRGMMMLTTDTANRLRVNRLDPYQSIQGGARYMEMMRKAIPETIAEPDRTWLALAAYNVGIGHLSDARILARRLNKSPDSWADLKTVLPLLRDPKYFSTLRYGYARGGEPVIFVETLRTYYDILARFEEPAKPDLPMLAEDVVIQNPDNLPLKINNRVVPAREPIRQASL</sequence>
<keyword evidence="4" id="KW-0998">Cell outer membrane</keyword>
<dbReference type="Gene3D" id="3.40.190.10">
    <property type="entry name" value="Periplasmic binding protein-like II"/>
    <property type="match status" value="2"/>
</dbReference>
<proteinExistence type="inferred from homology"/>
<dbReference type="CDD" id="cd13403">
    <property type="entry name" value="MLTF-like"/>
    <property type="match status" value="1"/>
</dbReference>
<dbReference type="Gene3D" id="1.10.530.10">
    <property type="match status" value="1"/>
</dbReference>